<gene>
    <name evidence="1" type="ORF">SAMN05660649_00380</name>
</gene>
<keyword evidence="2" id="KW-1185">Reference proteome</keyword>
<dbReference type="EMBL" id="FOOX01000001">
    <property type="protein sequence ID" value="SFF99248.1"/>
    <property type="molecule type" value="Genomic_DNA"/>
</dbReference>
<organism evidence="1 2">
    <name type="scientific">Desulfotruncus arcticus DSM 17038</name>
    <dbReference type="NCBI Taxonomy" id="1121424"/>
    <lineage>
        <taxon>Bacteria</taxon>
        <taxon>Bacillati</taxon>
        <taxon>Bacillota</taxon>
        <taxon>Clostridia</taxon>
        <taxon>Eubacteriales</taxon>
        <taxon>Desulfallaceae</taxon>
        <taxon>Desulfotruncus</taxon>
    </lineage>
</organism>
<dbReference type="STRING" id="341036.SAMN05660649_00380"/>
<dbReference type="AlphaFoldDB" id="A0A1I2N702"/>
<evidence type="ECO:0000313" key="2">
    <source>
        <dbReference type="Proteomes" id="UP000199337"/>
    </source>
</evidence>
<evidence type="ECO:0000313" key="1">
    <source>
        <dbReference type="EMBL" id="SFF99248.1"/>
    </source>
</evidence>
<reference evidence="2" key="1">
    <citation type="submission" date="2016-10" db="EMBL/GenBank/DDBJ databases">
        <authorList>
            <person name="Varghese N."/>
            <person name="Submissions S."/>
        </authorList>
    </citation>
    <scope>NUCLEOTIDE SEQUENCE [LARGE SCALE GENOMIC DNA]</scope>
    <source>
        <strain evidence="2">DSM 17038</strain>
    </source>
</reference>
<evidence type="ECO:0008006" key="3">
    <source>
        <dbReference type="Google" id="ProtNLM"/>
    </source>
</evidence>
<accession>A0A1I2N702</accession>
<proteinExistence type="predicted"/>
<sequence>MKRVVSVSLGTSRRDHKVIVELLGEQFEISRIGVDGDFDRALAKLRELDGQVDAIGLGGIDVFVYAGNKRYAFQDGLKMMESVKTTPVVDGSGLKNTLERETVKYLLRETDLVKKGSRVLMVSAVDRFGMAETFDEAECDVTFGDLIFAAGIPYPIKTLEELKEIAQKLLPEMTKLPFHMLYPTGKKQEARDDEKTKKFAQYYEEAEIIAGDFHLIKRYLPDELGGQIIITNTTTTDDIEYLKGKGISKIVTTTPVFEGRSFGTNVMEGVLVALLGKPWADISTDEYLDLLNKLQFKPRIIELKS</sequence>
<dbReference type="Proteomes" id="UP000199337">
    <property type="component" value="Unassembled WGS sequence"/>
</dbReference>
<name>A0A1I2N702_9FIRM</name>
<protein>
    <recommendedName>
        <fullName evidence="3">Quinate 5-dehydrogenase</fullName>
    </recommendedName>
</protein>
<dbReference type="RefSeq" id="WP_092468143.1">
    <property type="nucleotide sequence ID" value="NZ_FOOX01000001.1"/>
</dbReference>
<dbReference type="OrthoDB" id="9780944at2"/>